<dbReference type="SUPFAM" id="SSF49482">
    <property type="entry name" value="Aromatic compound dioxygenase"/>
    <property type="match status" value="1"/>
</dbReference>
<evidence type="ECO:0000313" key="7">
    <source>
        <dbReference type="Proteomes" id="UP000198832"/>
    </source>
</evidence>
<dbReference type="InterPro" id="IPR024079">
    <property type="entry name" value="MetalloPept_cat_dom_sf"/>
</dbReference>
<keyword evidence="7" id="KW-1185">Reference proteome</keyword>
<dbReference type="Proteomes" id="UP000198832">
    <property type="component" value="Unassembled WGS sequence"/>
</dbReference>
<evidence type="ECO:0000256" key="1">
    <source>
        <dbReference type="ARBA" id="ARBA00022670"/>
    </source>
</evidence>
<dbReference type="GO" id="GO:0031012">
    <property type="term" value="C:extracellular matrix"/>
    <property type="evidence" value="ECO:0007669"/>
    <property type="project" value="InterPro"/>
</dbReference>
<dbReference type="STRING" id="574651.SAMN04487968_10440"/>
<protein>
    <submittedName>
        <fullName evidence="6">Matrixin</fullName>
    </submittedName>
</protein>
<proteinExistence type="predicted"/>
<dbReference type="SUPFAM" id="SSF55486">
    <property type="entry name" value="Metalloproteases ('zincins'), catalytic domain"/>
    <property type="match status" value="1"/>
</dbReference>
<feature type="domain" description="Peptidase metallopeptidase" evidence="5">
    <location>
        <begin position="200"/>
        <end position="362"/>
    </location>
</feature>
<evidence type="ECO:0000256" key="4">
    <source>
        <dbReference type="ARBA" id="ARBA00022833"/>
    </source>
</evidence>
<accession>A0A1I1GRV0</accession>
<sequence>MIELMFDHGNTGSSCAPNGHELNALLRGPGRVPIAESEMNRPAPRRLSALCGATLVAALTLLPGSIVGPGAVAAGAVVPSARLAPAGARVMVSPVPRRVALDRRVVVRGQVVDGSGAPVGGSGVEVEVSTRGGWAAVPGSTSVADALGRFRLPAPTFYYGRHVFRVVAPTATGTAVSPSRAITVRTPFRPAGRAGAGRVDPARFDPCTAVPYRINFSGAPGNARSLVAAALHKARAATGLTFVYAGSYAGIPFSRQGDGGLPASGIGFAWTTPREVRGLAGSAIGLGGGWTSGRRRTSSGVVIDRTFHYRRGWTGANSIGGLVLHELGHALGLEHVSDPQQQMYPLDIGAPHGDYNRGDLAALRRIGLDAGCL</sequence>
<dbReference type="GO" id="GO:0004222">
    <property type="term" value="F:metalloendopeptidase activity"/>
    <property type="evidence" value="ECO:0007669"/>
    <property type="project" value="InterPro"/>
</dbReference>
<evidence type="ECO:0000313" key="6">
    <source>
        <dbReference type="EMBL" id="SFC14022.1"/>
    </source>
</evidence>
<evidence type="ECO:0000256" key="2">
    <source>
        <dbReference type="ARBA" id="ARBA00022723"/>
    </source>
</evidence>
<dbReference type="InterPro" id="IPR006026">
    <property type="entry name" value="Peptidase_Metallo"/>
</dbReference>
<dbReference type="GO" id="GO:0006508">
    <property type="term" value="P:proteolysis"/>
    <property type="evidence" value="ECO:0007669"/>
    <property type="project" value="UniProtKB-KW"/>
</dbReference>
<dbReference type="GO" id="GO:0005506">
    <property type="term" value="F:iron ion binding"/>
    <property type="evidence" value="ECO:0007669"/>
    <property type="project" value="InterPro"/>
</dbReference>
<reference evidence="6 7" key="1">
    <citation type="submission" date="2016-10" db="EMBL/GenBank/DDBJ databases">
        <authorList>
            <person name="de Groot N.N."/>
        </authorList>
    </citation>
    <scope>NUCLEOTIDE SEQUENCE [LARGE SCALE GENOMIC DNA]</scope>
    <source>
        <strain evidence="6 7">CGMCC 1.7056</strain>
    </source>
</reference>
<keyword evidence="2" id="KW-0479">Metal-binding</keyword>
<evidence type="ECO:0000256" key="3">
    <source>
        <dbReference type="ARBA" id="ARBA00022801"/>
    </source>
</evidence>
<organism evidence="6 7">
    <name type="scientific">Nocardioides terrae</name>
    <dbReference type="NCBI Taxonomy" id="574651"/>
    <lineage>
        <taxon>Bacteria</taxon>
        <taxon>Bacillati</taxon>
        <taxon>Actinomycetota</taxon>
        <taxon>Actinomycetes</taxon>
        <taxon>Propionibacteriales</taxon>
        <taxon>Nocardioidaceae</taxon>
        <taxon>Nocardioides</taxon>
    </lineage>
</organism>
<dbReference type="Pfam" id="PF00413">
    <property type="entry name" value="Peptidase_M10"/>
    <property type="match status" value="1"/>
</dbReference>
<evidence type="ECO:0000259" key="5">
    <source>
        <dbReference type="SMART" id="SM00235"/>
    </source>
</evidence>
<keyword evidence="1" id="KW-0645">Protease</keyword>
<dbReference type="Gene3D" id="3.40.390.10">
    <property type="entry name" value="Collagenase (Catalytic Domain)"/>
    <property type="match status" value="1"/>
</dbReference>
<dbReference type="GO" id="GO:0008270">
    <property type="term" value="F:zinc ion binding"/>
    <property type="evidence" value="ECO:0007669"/>
    <property type="project" value="InterPro"/>
</dbReference>
<keyword evidence="3" id="KW-0378">Hydrolase</keyword>
<keyword evidence="4" id="KW-0862">Zinc</keyword>
<dbReference type="EMBL" id="FOLB01000004">
    <property type="protein sequence ID" value="SFC14022.1"/>
    <property type="molecule type" value="Genomic_DNA"/>
</dbReference>
<dbReference type="GO" id="GO:0016702">
    <property type="term" value="F:oxidoreductase activity, acting on single donors with incorporation of molecular oxygen, incorporation of two atoms of oxygen"/>
    <property type="evidence" value="ECO:0007669"/>
    <property type="project" value="InterPro"/>
</dbReference>
<dbReference type="SMART" id="SM00235">
    <property type="entry name" value="ZnMc"/>
    <property type="match status" value="1"/>
</dbReference>
<gene>
    <name evidence="6" type="ORF">SAMN04487968_10440</name>
</gene>
<dbReference type="InterPro" id="IPR001818">
    <property type="entry name" value="Pept_M10_metallopeptidase"/>
</dbReference>
<name>A0A1I1GRV0_9ACTN</name>
<dbReference type="AlphaFoldDB" id="A0A1I1GRV0"/>
<dbReference type="InterPro" id="IPR015889">
    <property type="entry name" value="Intradiol_dOase_core"/>
</dbReference>